<sequence>MTYNFELQTFCWKSETSQKSNRIAVFLSIKTHYASMGN</sequence>
<gene>
    <name evidence="1" type="ORF">GJA_4431</name>
</gene>
<dbReference type="Proteomes" id="UP000027604">
    <property type="component" value="Chromosome I"/>
</dbReference>
<organism evidence="1 2">
    <name type="scientific">Janthinobacterium agaricidamnosum NBRC 102515 = DSM 9628</name>
    <dbReference type="NCBI Taxonomy" id="1349767"/>
    <lineage>
        <taxon>Bacteria</taxon>
        <taxon>Pseudomonadati</taxon>
        <taxon>Pseudomonadota</taxon>
        <taxon>Betaproteobacteria</taxon>
        <taxon>Burkholderiales</taxon>
        <taxon>Oxalobacteraceae</taxon>
        <taxon>Janthinobacterium</taxon>
    </lineage>
</organism>
<evidence type="ECO:0000313" key="2">
    <source>
        <dbReference type="Proteomes" id="UP000027604"/>
    </source>
</evidence>
<reference evidence="1 2" key="1">
    <citation type="journal article" date="2015" name="Genome Announc.">
        <title>Genome Sequence of Mushroom Soft-Rot Pathogen Janthinobacterium agaricidamnosum.</title>
        <authorList>
            <person name="Graupner K."/>
            <person name="Lackner G."/>
            <person name="Hertweck C."/>
        </authorList>
    </citation>
    <scope>NUCLEOTIDE SEQUENCE [LARGE SCALE GENOMIC DNA]</scope>
    <source>
        <strain evidence="2">NBRC 102515 / DSM 9628</strain>
    </source>
</reference>
<protein>
    <submittedName>
        <fullName evidence="1">Uncharacterized protein</fullName>
    </submittedName>
</protein>
<accession>W0VCE9</accession>
<evidence type="ECO:0000313" key="1">
    <source>
        <dbReference type="EMBL" id="CDG85038.1"/>
    </source>
</evidence>
<dbReference type="KEGG" id="jag:GJA_4431"/>
<keyword evidence="2" id="KW-1185">Reference proteome</keyword>
<dbReference type="AlphaFoldDB" id="W0VCE9"/>
<proteinExistence type="predicted"/>
<name>W0VCE9_9BURK</name>
<dbReference type="EMBL" id="HG322949">
    <property type="protein sequence ID" value="CDG85038.1"/>
    <property type="molecule type" value="Genomic_DNA"/>
</dbReference>
<dbReference type="HOGENOM" id="CLU_3328844_0_0_4"/>